<evidence type="ECO:0000313" key="2">
    <source>
        <dbReference type="EMBL" id="MBI6181913.1"/>
    </source>
</evidence>
<dbReference type="EMBL" id="JAEHSL010000013">
    <property type="protein sequence ID" value="MBI6181913.1"/>
    <property type="molecule type" value="Genomic_DNA"/>
</dbReference>
<dbReference type="InterPro" id="IPR020843">
    <property type="entry name" value="ER"/>
</dbReference>
<dbReference type="PANTHER" id="PTHR11695">
    <property type="entry name" value="ALCOHOL DEHYDROGENASE RELATED"/>
    <property type="match status" value="1"/>
</dbReference>
<evidence type="ECO:0000313" key="3">
    <source>
        <dbReference type="Proteomes" id="UP000639004"/>
    </source>
</evidence>
<dbReference type="InterPro" id="IPR036291">
    <property type="entry name" value="NAD(P)-bd_dom_sf"/>
</dbReference>
<reference evidence="2 3" key="1">
    <citation type="submission" date="2020-12" db="EMBL/GenBank/DDBJ databases">
        <title>Enhanced detection system for hospital associated transmission using whole genome sequencing surveillance.</title>
        <authorList>
            <person name="Harrison L.H."/>
            <person name="Van Tyne D."/>
            <person name="Marsh J.W."/>
            <person name="Griffith M.P."/>
            <person name="Snyder D.J."/>
            <person name="Cooper V.S."/>
            <person name="Mustapha M."/>
        </authorList>
    </citation>
    <scope>NUCLEOTIDE SEQUENCE [LARGE SCALE GENOMIC DNA]</scope>
    <source>
        <strain evidence="2 3">SER00238</strain>
    </source>
</reference>
<dbReference type="Gene3D" id="3.40.50.720">
    <property type="entry name" value="NAD(P)-binding Rossmann-like Domain"/>
    <property type="match status" value="1"/>
</dbReference>
<organism evidence="2 3">
    <name type="scientific">Serratia proteamaculans</name>
    <dbReference type="NCBI Taxonomy" id="28151"/>
    <lineage>
        <taxon>Bacteria</taxon>
        <taxon>Pseudomonadati</taxon>
        <taxon>Pseudomonadota</taxon>
        <taxon>Gammaproteobacteria</taxon>
        <taxon>Enterobacterales</taxon>
        <taxon>Yersiniaceae</taxon>
        <taxon>Serratia</taxon>
    </lineage>
</organism>
<dbReference type="InterPro" id="IPR050700">
    <property type="entry name" value="YIM1/Zinc_Alcohol_DH_Fams"/>
</dbReference>
<comment type="caution">
    <text evidence="2">The sequence shown here is derived from an EMBL/GenBank/DDBJ whole genome shotgun (WGS) entry which is preliminary data.</text>
</comment>
<evidence type="ECO:0000259" key="1">
    <source>
        <dbReference type="SMART" id="SM00829"/>
    </source>
</evidence>
<name>A0ABS0TU68_SERPR</name>
<dbReference type="Pfam" id="PF13602">
    <property type="entry name" value="ADH_zinc_N_2"/>
    <property type="match status" value="1"/>
</dbReference>
<dbReference type="RefSeq" id="WP_129938148.1">
    <property type="nucleotide sequence ID" value="NZ_CAMITK010000001.1"/>
</dbReference>
<dbReference type="SMART" id="SM00829">
    <property type="entry name" value="PKS_ER"/>
    <property type="match status" value="1"/>
</dbReference>
<accession>A0ABS0TU68</accession>
<dbReference type="Pfam" id="PF08240">
    <property type="entry name" value="ADH_N"/>
    <property type="match status" value="1"/>
</dbReference>
<dbReference type="CDD" id="cd05289">
    <property type="entry name" value="MDR_like_2"/>
    <property type="match status" value="1"/>
</dbReference>
<protein>
    <submittedName>
        <fullName evidence="2">NADP-dependent oxidoreductase</fullName>
    </submittedName>
</protein>
<dbReference type="SUPFAM" id="SSF50129">
    <property type="entry name" value="GroES-like"/>
    <property type="match status" value="1"/>
</dbReference>
<proteinExistence type="predicted"/>
<dbReference type="PANTHER" id="PTHR11695:SF294">
    <property type="entry name" value="RETICULON-4-INTERACTING PROTEIN 1, MITOCHONDRIAL"/>
    <property type="match status" value="1"/>
</dbReference>
<feature type="domain" description="Enoyl reductase (ER)" evidence="1">
    <location>
        <begin position="13"/>
        <end position="329"/>
    </location>
</feature>
<dbReference type="SUPFAM" id="SSF51735">
    <property type="entry name" value="NAD(P)-binding Rossmann-fold domains"/>
    <property type="match status" value="1"/>
</dbReference>
<gene>
    <name evidence="2" type="ORF">JEQ07_16105</name>
</gene>
<sequence>MKALLLQDYAKTGRLSFENIPRPGIRDDEVLVKVYAVGLNPIDNMIPKGTFKPILRFTLPAVIGSDLAGVVENIGKKVTRFRPGDAVFASVFDMDRGALSEYVAVPESSAALKPMSLSFTEAASLPMVALTSWQAFEHAKLKPGQKVFIPAGSGGIGTFAIQLAKYLGASVTTTTSAANTGLVTSLGADHVIDYRRKNVEQAPADCDLVLGTVRGDSLEKSLEILKPHGEIVSLIGPPDLAFARKRGMNIVMKAVFWLLSRKIISRAADRQVNYSFFFVRPDGSQLTKIATLIDAGKMKPVIDRTFPFDDSLSALAYLADGHAKGKVVVQIVES</sequence>
<dbReference type="InterPro" id="IPR013154">
    <property type="entry name" value="ADH-like_N"/>
</dbReference>
<dbReference type="Proteomes" id="UP000639004">
    <property type="component" value="Unassembled WGS sequence"/>
</dbReference>
<dbReference type="Gene3D" id="3.90.180.10">
    <property type="entry name" value="Medium-chain alcohol dehydrogenases, catalytic domain"/>
    <property type="match status" value="1"/>
</dbReference>
<dbReference type="InterPro" id="IPR011032">
    <property type="entry name" value="GroES-like_sf"/>
</dbReference>
<keyword evidence="3" id="KW-1185">Reference proteome</keyword>